<dbReference type="Proteomes" id="UP000596035">
    <property type="component" value="Chromosome"/>
</dbReference>
<reference evidence="5 7" key="3">
    <citation type="submission" date="2020-11" db="EMBL/GenBank/DDBJ databases">
        <title>Closed and high quality bacterial genomes of the OMM12 community.</title>
        <authorList>
            <person name="Marbouty M."/>
            <person name="Lamy-Besnier Q."/>
            <person name="Debarbieux L."/>
            <person name="Koszul R."/>
        </authorList>
    </citation>
    <scope>NUCLEOTIDE SEQUENCE [LARGE SCALE GENOMIC DNA]</scope>
    <source>
        <strain evidence="5 7">KB18</strain>
    </source>
</reference>
<dbReference type="PANTHER" id="PTHR42715:SF10">
    <property type="entry name" value="BETA-GLUCOSIDASE"/>
    <property type="match status" value="1"/>
</dbReference>
<dbReference type="Gene3D" id="3.40.50.1700">
    <property type="entry name" value="Glycoside hydrolase family 3 C-terminal domain"/>
    <property type="match status" value="1"/>
</dbReference>
<dbReference type="Proteomes" id="UP000196710">
    <property type="component" value="Chromosome"/>
</dbReference>
<reference evidence="6" key="2">
    <citation type="submission" date="2017-05" db="EMBL/GenBank/DDBJ databases">
        <title>Improved OligoMM genomes.</title>
        <authorList>
            <person name="Garzetti D."/>
        </authorList>
    </citation>
    <scope>NUCLEOTIDE SEQUENCE [LARGE SCALE GENOMIC DNA]</scope>
    <source>
        <strain evidence="6">KB18</strain>
    </source>
</reference>
<dbReference type="SUPFAM" id="SSF52279">
    <property type="entry name" value="Beta-D-glucan exohydrolase, C-terminal domain"/>
    <property type="match status" value="1"/>
</dbReference>
<dbReference type="InterPro" id="IPR002772">
    <property type="entry name" value="Glyco_hydro_3_C"/>
</dbReference>
<name>A0A1Z2XPG2_9FIRM</name>
<dbReference type="EMBL" id="CP021422">
    <property type="protein sequence ID" value="ASB40333.1"/>
    <property type="molecule type" value="Genomic_DNA"/>
</dbReference>
<dbReference type="Pfam" id="PF01915">
    <property type="entry name" value="Glyco_hydro_3_C"/>
    <property type="match status" value="1"/>
</dbReference>
<dbReference type="AlphaFoldDB" id="A0A1Z2XPG2"/>
<sequence>MNKTCEAETARTALARQLAAEAMVLLKNEGGLLPLPKGKTVALLGQTQLDTVIGGGGSGASFSEGTLQIRDELVKAGLAVEASMDGFYRELSKKRREESSKSRSPFADFEGLVASGLIYEIFGQYSAAREEPIPGEELWRAAGEAADTAIIIIGRATGGEECDRRVENDYYLTPSEKRLLELACGHFENVMAVFNCNGMVDMSCTKTCPNIKAALFMGTAGEQAAGALADLITGRATPSGKLISLKSSRERRRYSSISTGPLSG</sequence>
<comment type="similarity">
    <text evidence="1">Belongs to the glycosyl hydrolase 3 family.</text>
</comment>
<evidence type="ECO:0000259" key="3">
    <source>
        <dbReference type="Pfam" id="PF01915"/>
    </source>
</evidence>
<evidence type="ECO:0000256" key="1">
    <source>
        <dbReference type="ARBA" id="ARBA00005336"/>
    </source>
</evidence>
<dbReference type="KEGG" id="amur:ADH66_06450"/>
<evidence type="ECO:0000313" key="5">
    <source>
        <dbReference type="EMBL" id="QQR29624.1"/>
    </source>
</evidence>
<keyword evidence="6" id="KW-1185">Reference proteome</keyword>
<dbReference type="RefSeq" id="WP_066534183.1">
    <property type="nucleotide sequence ID" value="NZ_CP021422.1"/>
</dbReference>
<accession>A0A1Z2XPG2</accession>
<organism evidence="5 7">
    <name type="scientific">Acutalibacter muris</name>
    <dbReference type="NCBI Taxonomy" id="1796620"/>
    <lineage>
        <taxon>Bacteria</taxon>
        <taxon>Bacillati</taxon>
        <taxon>Bacillota</taxon>
        <taxon>Clostridia</taxon>
        <taxon>Eubacteriales</taxon>
        <taxon>Acutalibacteraceae</taxon>
        <taxon>Acutalibacter</taxon>
    </lineage>
</organism>
<dbReference type="EMBL" id="CP065321">
    <property type="protein sequence ID" value="QQR29624.1"/>
    <property type="molecule type" value="Genomic_DNA"/>
</dbReference>
<dbReference type="InterPro" id="IPR050288">
    <property type="entry name" value="Cellulose_deg_GH3"/>
</dbReference>
<dbReference type="PANTHER" id="PTHR42715">
    <property type="entry name" value="BETA-GLUCOSIDASE"/>
    <property type="match status" value="1"/>
</dbReference>
<dbReference type="InterPro" id="IPR036881">
    <property type="entry name" value="Glyco_hydro_3_C_sf"/>
</dbReference>
<evidence type="ECO:0000313" key="7">
    <source>
        <dbReference type="Proteomes" id="UP000596035"/>
    </source>
</evidence>
<keyword evidence="2 5" id="KW-0378">Hydrolase</keyword>
<evidence type="ECO:0000256" key="2">
    <source>
        <dbReference type="ARBA" id="ARBA00022801"/>
    </source>
</evidence>
<dbReference type="GO" id="GO:0005975">
    <property type="term" value="P:carbohydrate metabolic process"/>
    <property type="evidence" value="ECO:0007669"/>
    <property type="project" value="InterPro"/>
</dbReference>
<evidence type="ECO:0000313" key="6">
    <source>
        <dbReference type="Proteomes" id="UP000196710"/>
    </source>
</evidence>
<reference evidence="4" key="1">
    <citation type="journal article" date="2017" name="Genome Announc.">
        <title>High-Quality Whole-Genome Sequences of the Oligo-Mouse-Microbiota Bacterial Community.</title>
        <authorList>
            <person name="Garzetti D."/>
            <person name="Brugiroux S."/>
            <person name="Bunk B."/>
            <person name="Pukall R."/>
            <person name="McCoy K.D."/>
            <person name="Macpherson A.J."/>
            <person name="Stecher B."/>
        </authorList>
    </citation>
    <scope>NUCLEOTIDE SEQUENCE</scope>
    <source>
        <strain evidence="4">KB18</strain>
    </source>
</reference>
<proteinExistence type="inferred from homology"/>
<gene>
    <name evidence="4" type="ORF">ADH66_06450</name>
    <name evidence="5" type="ORF">I5Q82_16550</name>
</gene>
<evidence type="ECO:0000313" key="4">
    <source>
        <dbReference type="EMBL" id="ASB40333.1"/>
    </source>
</evidence>
<feature type="domain" description="Glycoside hydrolase family 3 C-terminal" evidence="3">
    <location>
        <begin position="23"/>
        <end position="242"/>
    </location>
</feature>
<protein>
    <submittedName>
        <fullName evidence="5">Glycoside hydrolase family 3 C-terminal domain-containing protein</fullName>
    </submittedName>
</protein>
<dbReference type="GO" id="GO:0004553">
    <property type="term" value="F:hydrolase activity, hydrolyzing O-glycosyl compounds"/>
    <property type="evidence" value="ECO:0007669"/>
    <property type="project" value="InterPro"/>
</dbReference>